<dbReference type="InterPro" id="IPR036286">
    <property type="entry name" value="LexA/Signal_pep-like_sf"/>
</dbReference>
<evidence type="ECO:0000313" key="2">
    <source>
        <dbReference type="EMBL" id="AQS85502.1"/>
    </source>
</evidence>
<dbReference type="GO" id="GO:0004252">
    <property type="term" value="F:serine-type endopeptidase activity"/>
    <property type="evidence" value="ECO:0007669"/>
    <property type="project" value="InterPro"/>
</dbReference>
<dbReference type="STRING" id="435.A0U92_12725"/>
<evidence type="ECO:0000259" key="1">
    <source>
        <dbReference type="Pfam" id="PF10502"/>
    </source>
</evidence>
<sequence>MTRFGYVMATYFAAMGVAVAAIVPVPVKLLWNASASTPLGLYDLTAPNGLKVGDLVAVRPPKPLADFMVGRGYIGRNVPLLKSVAALPGQQVCRVGRTVTVDGVRLGEAQDRDRRRRMLPVWQGCRRIAPDQIFLMNPSVHDSLDSRYFGPLPRAAVIGLATPLYTDPHGDGHFVWHGLFADRLMPFLPNIATETSHAADR</sequence>
<evidence type="ECO:0000313" key="3">
    <source>
        <dbReference type="Proteomes" id="UP000188937"/>
    </source>
</evidence>
<dbReference type="KEGG" id="aace:A0U92_12725"/>
<dbReference type="InterPro" id="IPR019533">
    <property type="entry name" value="Peptidase_S26"/>
</dbReference>
<proteinExistence type="predicted"/>
<dbReference type="RefSeq" id="WP_077813554.1">
    <property type="nucleotide sequence ID" value="NZ_CP014692.1"/>
</dbReference>
<dbReference type="Proteomes" id="UP000188937">
    <property type="component" value="Chromosome"/>
</dbReference>
<protein>
    <submittedName>
        <fullName evidence="2">S26 family signal peptidase</fullName>
    </submittedName>
</protein>
<accession>A0A1U9KI56</accession>
<gene>
    <name evidence="2" type="ORF">A0U92_12725</name>
</gene>
<feature type="domain" description="Peptidase S26" evidence="1">
    <location>
        <begin position="9"/>
        <end position="162"/>
    </location>
</feature>
<dbReference type="OrthoDB" id="5360818at2"/>
<dbReference type="GO" id="GO:0006465">
    <property type="term" value="P:signal peptide processing"/>
    <property type="evidence" value="ECO:0007669"/>
    <property type="project" value="InterPro"/>
</dbReference>
<dbReference type="Gene3D" id="2.10.109.10">
    <property type="entry name" value="Umud Fragment, subunit A"/>
    <property type="match status" value="1"/>
</dbReference>
<name>A0A1U9KI56_ACEAC</name>
<organism evidence="2 3">
    <name type="scientific">Acetobacter aceti</name>
    <dbReference type="NCBI Taxonomy" id="435"/>
    <lineage>
        <taxon>Bacteria</taxon>
        <taxon>Pseudomonadati</taxon>
        <taxon>Pseudomonadota</taxon>
        <taxon>Alphaproteobacteria</taxon>
        <taxon>Acetobacterales</taxon>
        <taxon>Acetobacteraceae</taxon>
        <taxon>Acetobacter</taxon>
        <taxon>Acetobacter subgen. Acetobacter</taxon>
    </lineage>
</organism>
<dbReference type="Pfam" id="PF10502">
    <property type="entry name" value="Peptidase_S26"/>
    <property type="match status" value="1"/>
</dbReference>
<dbReference type="SUPFAM" id="SSF51306">
    <property type="entry name" value="LexA/Signal peptidase"/>
    <property type="match status" value="1"/>
</dbReference>
<dbReference type="EMBL" id="CP014692">
    <property type="protein sequence ID" value="AQS85502.1"/>
    <property type="molecule type" value="Genomic_DNA"/>
</dbReference>
<keyword evidence="3" id="KW-1185">Reference proteome</keyword>
<dbReference type="AlphaFoldDB" id="A0A1U9KI56"/>
<reference evidence="2 3" key="1">
    <citation type="submission" date="2016-03" db="EMBL/GenBank/DDBJ databases">
        <title>Acetic acid bacteria sequencing.</title>
        <authorList>
            <person name="Brandt J."/>
            <person name="Jakob F."/>
            <person name="Vogel R.F."/>
        </authorList>
    </citation>
    <scope>NUCLEOTIDE SEQUENCE [LARGE SCALE GENOMIC DNA]</scope>
    <source>
        <strain evidence="2 3">TMW2.1153</strain>
    </source>
</reference>